<dbReference type="InterPro" id="IPR005467">
    <property type="entry name" value="His_kinase_dom"/>
</dbReference>
<evidence type="ECO:0000256" key="1">
    <source>
        <dbReference type="ARBA" id="ARBA00000085"/>
    </source>
</evidence>
<evidence type="ECO:0000256" key="12">
    <source>
        <dbReference type="SAM" id="Phobius"/>
    </source>
</evidence>
<evidence type="ECO:0000313" key="15">
    <source>
        <dbReference type="EMBL" id="CAH1204778.1"/>
    </source>
</evidence>
<keyword evidence="10" id="KW-0902">Two-component regulatory system</keyword>
<dbReference type="PROSITE" id="PS50885">
    <property type="entry name" value="HAMP"/>
    <property type="match status" value="1"/>
</dbReference>
<dbReference type="Gene3D" id="6.10.340.10">
    <property type="match status" value="1"/>
</dbReference>
<dbReference type="InterPro" id="IPR004358">
    <property type="entry name" value="Sig_transdc_His_kin-like_C"/>
</dbReference>
<dbReference type="SMART" id="SM00387">
    <property type="entry name" value="HATPase_c"/>
    <property type="match status" value="1"/>
</dbReference>
<keyword evidence="11 12" id="KW-0472">Membrane</keyword>
<dbReference type="Pfam" id="PF02518">
    <property type="entry name" value="HATPase_c"/>
    <property type="match status" value="1"/>
</dbReference>
<evidence type="ECO:0000256" key="10">
    <source>
        <dbReference type="ARBA" id="ARBA00023012"/>
    </source>
</evidence>
<dbReference type="EMBL" id="CAKMMG010000002">
    <property type="protein sequence ID" value="CAH1204778.1"/>
    <property type="molecule type" value="Genomic_DNA"/>
</dbReference>
<dbReference type="GO" id="GO:0004673">
    <property type="term" value="F:protein histidine kinase activity"/>
    <property type="evidence" value="ECO:0007669"/>
    <property type="project" value="UniProtKB-EC"/>
</dbReference>
<evidence type="ECO:0000256" key="9">
    <source>
        <dbReference type="ARBA" id="ARBA00022840"/>
    </source>
</evidence>
<dbReference type="CDD" id="cd16922">
    <property type="entry name" value="HATPase_EvgS-ArcB-TorS-like"/>
    <property type="match status" value="1"/>
</dbReference>
<dbReference type="InterPro" id="IPR003660">
    <property type="entry name" value="HAMP_dom"/>
</dbReference>
<keyword evidence="16" id="KW-1185">Reference proteome</keyword>
<evidence type="ECO:0000256" key="11">
    <source>
        <dbReference type="ARBA" id="ARBA00023136"/>
    </source>
</evidence>
<dbReference type="Gene3D" id="3.30.565.10">
    <property type="entry name" value="Histidine kinase-like ATPase, C-terminal domain"/>
    <property type="match status" value="1"/>
</dbReference>
<keyword evidence="7" id="KW-0547">Nucleotide-binding</keyword>
<keyword evidence="12" id="KW-1133">Transmembrane helix</keyword>
<evidence type="ECO:0000259" key="13">
    <source>
        <dbReference type="PROSITE" id="PS50109"/>
    </source>
</evidence>
<evidence type="ECO:0000256" key="7">
    <source>
        <dbReference type="ARBA" id="ARBA00022741"/>
    </source>
</evidence>
<comment type="catalytic activity">
    <reaction evidence="1">
        <text>ATP + protein L-histidine = ADP + protein N-phospho-L-histidine.</text>
        <dbReference type="EC" id="2.7.13.3"/>
    </reaction>
</comment>
<dbReference type="InterPro" id="IPR003661">
    <property type="entry name" value="HisK_dim/P_dom"/>
</dbReference>
<sequence>MRNNRIGIKLGSVIITVFLIVLLFLGFAIDKMFTNFYTAEMRKETEEIASHFTVMANATDVTSEQTMMTFAEFSNVSIFNILGNGTVNLHSGVHDSADRSFIRSSDLDKIFGGKIVSLMYKDPEGHRYFVSGQPITKGGVITSALYVMASTEQMEQSLSGVRNLLILSGMGAFLLAMGITWIIAQVLSRPLLQMQKATRKIAVGELETRLEITSRDELGSLAEAINDLAADLQHYRDSRQELFSNISHDLRTPITYLEGYSRVVKDHLYETEEEKDRYLDIIYQEAVRLQHLVDDVFDLAKMEEGKITLLVEELNLSDLTEQAVQKVKLKAKEKGLNLSFESSGPVTLVRGDGKRMEQIVLNLLENAIRYTEKGSIQAGLEYSGTSVILSVEDTGIGIPEEDLPYIFERFYRVEKSRARQFGGTGLGLSIVKKLAELQGGSIKVTSRLGGGTRFEVHFPRQPDQGGHSK</sequence>
<dbReference type="PROSITE" id="PS50109">
    <property type="entry name" value="HIS_KIN"/>
    <property type="match status" value="1"/>
</dbReference>
<evidence type="ECO:0000256" key="3">
    <source>
        <dbReference type="ARBA" id="ARBA00012438"/>
    </source>
</evidence>
<evidence type="ECO:0000256" key="4">
    <source>
        <dbReference type="ARBA" id="ARBA00022475"/>
    </source>
</evidence>
<feature type="transmembrane region" description="Helical" evidence="12">
    <location>
        <begin position="6"/>
        <end position="29"/>
    </location>
</feature>
<protein>
    <recommendedName>
        <fullName evidence="3">histidine kinase</fullName>
        <ecNumber evidence="3">2.7.13.3</ecNumber>
    </recommendedName>
</protein>
<keyword evidence="5" id="KW-0597">Phosphoprotein</keyword>
<dbReference type="SUPFAM" id="SSF47384">
    <property type="entry name" value="Homodimeric domain of signal transducing histidine kinase"/>
    <property type="match status" value="1"/>
</dbReference>
<dbReference type="SUPFAM" id="SSF158472">
    <property type="entry name" value="HAMP domain-like"/>
    <property type="match status" value="1"/>
</dbReference>
<evidence type="ECO:0000256" key="8">
    <source>
        <dbReference type="ARBA" id="ARBA00022777"/>
    </source>
</evidence>
<keyword evidence="8 15" id="KW-0418">Kinase</keyword>
<evidence type="ECO:0000256" key="5">
    <source>
        <dbReference type="ARBA" id="ARBA00022553"/>
    </source>
</evidence>
<comment type="caution">
    <text evidence="15">The sequence shown here is derived from an EMBL/GenBank/DDBJ whole genome shotgun (WGS) entry which is preliminary data.</text>
</comment>
<gene>
    <name evidence="15" type="primary">rcsC_9</name>
    <name evidence="15" type="ORF">PAECIP111892_02542</name>
</gene>
<dbReference type="EC" id="2.7.13.3" evidence="3"/>
<dbReference type="SMART" id="SM00388">
    <property type="entry name" value="HisKA"/>
    <property type="match status" value="1"/>
</dbReference>
<dbReference type="SMART" id="SM00304">
    <property type="entry name" value="HAMP"/>
    <property type="match status" value="1"/>
</dbReference>
<dbReference type="PANTHER" id="PTHR43711">
    <property type="entry name" value="TWO-COMPONENT HISTIDINE KINASE"/>
    <property type="match status" value="1"/>
</dbReference>
<proteinExistence type="predicted"/>
<feature type="transmembrane region" description="Helical" evidence="12">
    <location>
        <begin position="164"/>
        <end position="184"/>
    </location>
</feature>
<keyword evidence="4" id="KW-1003">Cell membrane</keyword>
<feature type="domain" description="Histidine kinase" evidence="13">
    <location>
        <begin position="245"/>
        <end position="462"/>
    </location>
</feature>
<feature type="domain" description="HAMP" evidence="14">
    <location>
        <begin position="185"/>
        <end position="237"/>
    </location>
</feature>
<dbReference type="PRINTS" id="PR00344">
    <property type="entry name" value="BCTRLSENSOR"/>
</dbReference>
<dbReference type="Pfam" id="PF00512">
    <property type="entry name" value="HisKA"/>
    <property type="match status" value="1"/>
</dbReference>
<dbReference type="RefSeq" id="WP_236333546.1">
    <property type="nucleotide sequence ID" value="NZ_CAKMMG010000002.1"/>
</dbReference>
<dbReference type="Gene3D" id="1.10.287.130">
    <property type="match status" value="1"/>
</dbReference>
<keyword evidence="9" id="KW-0067">ATP-binding</keyword>
<keyword evidence="12" id="KW-0812">Transmembrane</keyword>
<evidence type="ECO:0000256" key="6">
    <source>
        <dbReference type="ARBA" id="ARBA00022679"/>
    </source>
</evidence>
<dbReference type="SUPFAM" id="SSF55874">
    <property type="entry name" value="ATPase domain of HSP90 chaperone/DNA topoisomerase II/histidine kinase"/>
    <property type="match status" value="1"/>
</dbReference>
<dbReference type="InterPro" id="IPR003594">
    <property type="entry name" value="HATPase_dom"/>
</dbReference>
<dbReference type="CDD" id="cd06225">
    <property type="entry name" value="HAMP"/>
    <property type="match status" value="1"/>
</dbReference>
<organism evidence="15 16">
    <name type="scientific">Paenibacillus auburnensis</name>
    <dbReference type="NCBI Taxonomy" id="2905649"/>
    <lineage>
        <taxon>Bacteria</taxon>
        <taxon>Bacillati</taxon>
        <taxon>Bacillota</taxon>
        <taxon>Bacilli</taxon>
        <taxon>Bacillales</taxon>
        <taxon>Paenibacillaceae</taxon>
        <taxon>Paenibacillus</taxon>
    </lineage>
</organism>
<accession>A0ABN8GBH7</accession>
<dbReference type="InterPro" id="IPR036890">
    <property type="entry name" value="HATPase_C_sf"/>
</dbReference>
<evidence type="ECO:0000256" key="2">
    <source>
        <dbReference type="ARBA" id="ARBA00004651"/>
    </source>
</evidence>
<comment type="subcellular location">
    <subcellularLocation>
        <location evidence="2">Cell membrane</location>
        <topology evidence="2">Multi-pass membrane protein</topology>
    </subcellularLocation>
</comment>
<reference evidence="15" key="1">
    <citation type="submission" date="2022-01" db="EMBL/GenBank/DDBJ databases">
        <authorList>
            <person name="Criscuolo A."/>
        </authorList>
    </citation>
    <scope>NUCLEOTIDE SEQUENCE</scope>
    <source>
        <strain evidence="15">CIP111892</strain>
    </source>
</reference>
<name>A0ABN8GBH7_9BACL</name>
<evidence type="ECO:0000313" key="16">
    <source>
        <dbReference type="Proteomes" id="UP000838324"/>
    </source>
</evidence>
<dbReference type="Proteomes" id="UP000838324">
    <property type="component" value="Unassembled WGS sequence"/>
</dbReference>
<dbReference type="Pfam" id="PF00672">
    <property type="entry name" value="HAMP"/>
    <property type="match status" value="1"/>
</dbReference>
<dbReference type="InterPro" id="IPR036097">
    <property type="entry name" value="HisK_dim/P_sf"/>
</dbReference>
<dbReference type="InterPro" id="IPR050736">
    <property type="entry name" value="Sensor_HK_Regulatory"/>
</dbReference>
<evidence type="ECO:0000259" key="14">
    <source>
        <dbReference type="PROSITE" id="PS50885"/>
    </source>
</evidence>
<keyword evidence="6 15" id="KW-0808">Transferase</keyword>
<dbReference type="PANTHER" id="PTHR43711:SF26">
    <property type="entry name" value="SENSOR HISTIDINE KINASE RCSC"/>
    <property type="match status" value="1"/>
</dbReference>
<dbReference type="CDD" id="cd00082">
    <property type="entry name" value="HisKA"/>
    <property type="match status" value="1"/>
</dbReference>